<gene>
    <name evidence="3" type="ORF">T440DRAFT_399056</name>
</gene>
<dbReference type="OrthoDB" id="4733706at2759"/>
<evidence type="ECO:0008006" key="5">
    <source>
        <dbReference type="Google" id="ProtNLM"/>
    </source>
</evidence>
<evidence type="ECO:0000256" key="1">
    <source>
        <dbReference type="SAM" id="Phobius"/>
    </source>
</evidence>
<organism evidence="3 4">
    <name type="scientific">Plenodomus tracheiphilus IPT5</name>
    <dbReference type="NCBI Taxonomy" id="1408161"/>
    <lineage>
        <taxon>Eukaryota</taxon>
        <taxon>Fungi</taxon>
        <taxon>Dikarya</taxon>
        <taxon>Ascomycota</taxon>
        <taxon>Pezizomycotina</taxon>
        <taxon>Dothideomycetes</taxon>
        <taxon>Pleosporomycetidae</taxon>
        <taxon>Pleosporales</taxon>
        <taxon>Pleosporineae</taxon>
        <taxon>Leptosphaeriaceae</taxon>
        <taxon>Plenodomus</taxon>
    </lineage>
</organism>
<feature type="signal peptide" evidence="2">
    <location>
        <begin position="1"/>
        <end position="22"/>
    </location>
</feature>
<protein>
    <recommendedName>
        <fullName evidence="5">Mid2 domain-containing protein</fullName>
    </recommendedName>
</protein>
<proteinExistence type="predicted"/>
<evidence type="ECO:0000313" key="3">
    <source>
        <dbReference type="EMBL" id="KAF2849558.1"/>
    </source>
</evidence>
<keyword evidence="1" id="KW-1133">Transmembrane helix</keyword>
<keyword evidence="1" id="KW-0472">Membrane</keyword>
<reference evidence="3" key="1">
    <citation type="submission" date="2020-01" db="EMBL/GenBank/DDBJ databases">
        <authorList>
            <consortium name="DOE Joint Genome Institute"/>
            <person name="Haridas S."/>
            <person name="Albert R."/>
            <person name="Binder M."/>
            <person name="Bloem J."/>
            <person name="Labutti K."/>
            <person name="Salamov A."/>
            <person name="Andreopoulos B."/>
            <person name="Baker S.E."/>
            <person name="Barry K."/>
            <person name="Bills G."/>
            <person name="Bluhm B.H."/>
            <person name="Cannon C."/>
            <person name="Castanera R."/>
            <person name="Culley D.E."/>
            <person name="Daum C."/>
            <person name="Ezra D."/>
            <person name="Gonzalez J.B."/>
            <person name="Henrissat B."/>
            <person name="Kuo A."/>
            <person name="Liang C."/>
            <person name="Lipzen A."/>
            <person name="Lutzoni F."/>
            <person name="Magnuson J."/>
            <person name="Mondo S."/>
            <person name="Nolan M."/>
            <person name="Ohm R."/>
            <person name="Pangilinan J."/>
            <person name="Park H.-J."/>
            <person name="Ramirez L."/>
            <person name="Alfaro M."/>
            <person name="Sun H."/>
            <person name="Tritt A."/>
            <person name="Yoshinaga Y."/>
            <person name="Zwiers L.-H."/>
            <person name="Turgeon B.G."/>
            <person name="Goodwin S.B."/>
            <person name="Spatafora J.W."/>
            <person name="Crous P.W."/>
            <person name="Grigoriev I.V."/>
        </authorList>
    </citation>
    <scope>NUCLEOTIDE SEQUENCE</scope>
    <source>
        <strain evidence="3">IPT5</strain>
    </source>
</reference>
<feature type="chain" id="PRO_5025463743" description="Mid2 domain-containing protein" evidence="2">
    <location>
        <begin position="23"/>
        <end position="608"/>
    </location>
</feature>
<sequence length="608" mass="64287">MSIYSILTPVWLPLVIACCVLASPFSPSLEVRTAPGETVRDTYDALRRGLAAASLQRRKGFTDEINLARSWNDATLLHIEVEQGVPQNNENRSLTINAGIDITCTTCYVRGLATASLTIDDNFDVSQAINATADSVTDNVNDLATSITDYLNGYAKSVMTNLADGVAWSDFDLPTFPYRFDLEVPPMPECHLRFQFDDMELYMAVDTVLSAGATYEINLFASQSVAGIKVGPMLQLGFVLQVDLILAIEGEVDISSGIHIMFDDGVALELDLFSDKVSNMIMNGGQFEFLPVTVNSAGVVISAALRVGVHCGIEVGTPKPGLLNSFEVQSGIEVAAWANVAEFVTNITYTPDDEDCELKVVQEFNIAVGAIAGASLVVDFIGIDPQTWGPVAEASTAIYTTTLAEACAIKGTPAALPASITAAAEKRDDLTTTTLTTEVTTTGVSCKATGLANCPISEQVSTKAVVTKYFTTAVPSGVEAVFPNATHTTVGSTIPFGSLAKTIRKTSGSPTAYVAPTDTDTDTIDKVLGGEVGGTSKKLIVGICVGLGIPILLGALGAYLFFQRRKKYAQVSPAAAPMVAEPYAHDLGYADEINGSKQVGAAVSEVQH</sequence>
<dbReference type="AlphaFoldDB" id="A0A6A7B5F8"/>
<evidence type="ECO:0000256" key="2">
    <source>
        <dbReference type="SAM" id="SignalP"/>
    </source>
</evidence>
<feature type="transmembrane region" description="Helical" evidence="1">
    <location>
        <begin position="539"/>
        <end position="562"/>
    </location>
</feature>
<evidence type="ECO:0000313" key="4">
    <source>
        <dbReference type="Proteomes" id="UP000799423"/>
    </source>
</evidence>
<dbReference type="EMBL" id="MU006311">
    <property type="protein sequence ID" value="KAF2849558.1"/>
    <property type="molecule type" value="Genomic_DNA"/>
</dbReference>
<keyword evidence="1" id="KW-0812">Transmembrane</keyword>
<name>A0A6A7B5F8_9PLEO</name>
<keyword evidence="2" id="KW-0732">Signal</keyword>
<keyword evidence="4" id="KW-1185">Reference proteome</keyword>
<accession>A0A6A7B5F8</accession>
<dbReference type="Proteomes" id="UP000799423">
    <property type="component" value="Unassembled WGS sequence"/>
</dbReference>